<keyword evidence="4" id="KW-0456">Lyase</keyword>
<evidence type="ECO:0000256" key="1">
    <source>
        <dbReference type="ARBA" id="ARBA00001911"/>
    </source>
</evidence>
<dbReference type="Pfam" id="PF01370">
    <property type="entry name" value="Epimerase"/>
    <property type="match status" value="1"/>
</dbReference>
<keyword evidence="3" id="KW-0520">NAD</keyword>
<protein>
    <submittedName>
        <fullName evidence="6">NAD-dependent epimerase/dehydratase family protein</fullName>
    </submittedName>
</protein>
<comment type="cofactor">
    <cofactor evidence="1">
        <name>NAD(+)</name>
        <dbReference type="ChEBI" id="CHEBI:57540"/>
    </cofactor>
</comment>
<feature type="domain" description="NAD-dependent epimerase/dehydratase" evidence="5">
    <location>
        <begin position="26"/>
        <end position="266"/>
    </location>
</feature>
<dbReference type="GO" id="GO:0042732">
    <property type="term" value="P:D-xylose metabolic process"/>
    <property type="evidence" value="ECO:0007669"/>
    <property type="project" value="InterPro"/>
</dbReference>
<organism evidence="6 7">
    <name type="scientific">Bacteroides ovatus</name>
    <dbReference type="NCBI Taxonomy" id="28116"/>
    <lineage>
        <taxon>Bacteria</taxon>
        <taxon>Pseudomonadati</taxon>
        <taxon>Bacteroidota</taxon>
        <taxon>Bacteroidia</taxon>
        <taxon>Bacteroidales</taxon>
        <taxon>Bacteroidaceae</taxon>
        <taxon>Bacteroides</taxon>
    </lineage>
</organism>
<dbReference type="GO" id="GO:0048040">
    <property type="term" value="F:UDP-glucuronate decarboxylase activity"/>
    <property type="evidence" value="ECO:0007669"/>
    <property type="project" value="TreeGrafter"/>
</dbReference>
<dbReference type="GO" id="GO:0070403">
    <property type="term" value="F:NAD+ binding"/>
    <property type="evidence" value="ECO:0007669"/>
    <property type="project" value="InterPro"/>
</dbReference>
<accession>A0A7J4Y211</accession>
<dbReference type="EMBL" id="VWFP01000003">
    <property type="protein sequence ID" value="KAA4629397.1"/>
    <property type="molecule type" value="Genomic_DNA"/>
</dbReference>
<dbReference type="PANTHER" id="PTHR43078">
    <property type="entry name" value="UDP-GLUCURONIC ACID DECARBOXYLASE-RELATED"/>
    <property type="match status" value="1"/>
</dbReference>
<evidence type="ECO:0000313" key="6">
    <source>
        <dbReference type="EMBL" id="KAA4629397.1"/>
    </source>
</evidence>
<dbReference type="InterPro" id="IPR044516">
    <property type="entry name" value="UXS-like"/>
</dbReference>
<keyword evidence="2" id="KW-0210">Decarboxylase</keyword>
<dbReference type="Gene3D" id="3.40.50.720">
    <property type="entry name" value="NAD(P)-binding Rossmann-like Domain"/>
    <property type="match status" value="1"/>
</dbReference>
<gene>
    <name evidence="6" type="ORF">F3B90_04470</name>
</gene>
<evidence type="ECO:0000256" key="3">
    <source>
        <dbReference type="ARBA" id="ARBA00023027"/>
    </source>
</evidence>
<dbReference type="RefSeq" id="WP_128857957.1">
    <property type="nucleotide sequence ID" value="NZ_JANUKI010000001.1"/>
</dbReference>
<dbReference type="Proteomes" id="UP000424805">
    <property type="component" value="Unassembled WGS sequence"/>
</dbReference>
<name>A0A7J4Y211_BACOV</name>
<dbReference type="GO" id="GO:0005737">
    <property type="term" value="C:cytoplasm"/>
    <property type="evidence" value="ECO:0007669"/>
    <property type="project" value="TreeGrafter"/>
</dbReference>
<dbReference type="AlphaFoldDB" id="A0A7J4Y211"/>
<dbReference type="SUPFAM" id="SSF51735">
    <property type="entry name" value="NAD(P)-binding Rossmann-fold domains"/>
    <property type="match status" value="1"/>
</dbReference>
<dbReference type="PANTHER" id="PTHR43078:SF7">
    <property type="entry name" value="UDP-GLUCURONATE DECARBOXYLASE"/>
    <property type="match status" value="1"/>
</dbReference>
<evidence type="ECO:0000256" key="4">
    <source>
        <dbReference type="ARBA" id="ARBA00023239"/>
    </source>
</evidence>
<sequence>MSTYYEDIRGVKDLDLPWKTLAETNILIVGATGLIGRALVDVLMQLPHRNFHLYAGARDLVYAQNCFAEYKDEAAFTILSYDVVMPMPFDMDFHYIIHAASYAAPSAFKNDPVGVITANIGGVDHLFSYGIQHHLRKLLYVSSGEVYGEGNGTPFREEDSGAFDWFSLRACYPSAKRTAETLCVSYASQYQIETSIVRPCHIYGPFFTPKDDRAYAQFIRNVVAGENIVLKSPGLQQRSWCYVVDCAFAILHVLLKGENGNAYNIADSQANVSIREFAGMIASKGGLEVVFELPGQTRENPIISQAFFATEKINDLGWHPQWSLEEGISHTLNTLVET</sequence>
<reference evidence="6 7" key="1">
    <citation type="journal article" date="2019" name="Nat. Med.">
        <title>A library of human gut bacterial isolates paired with longitudinal multiomics data enables mechanistic microbiome research.</title>
        <authorList>
            <person name="Poyet M."/>
            <person name="Groussin M."/>
            <person name="Gibbons S.M."/>
            <person name="Avila-Pacheco J."/>
            <person name="Jiang X."/>
            <person name="Kearney S.M."/>
            <person name="Perrotta A.R."/>
            <person name="Berdy B."/>
            <person name="Zhao S."/>
            <person name="Lieberman T.D."/>
            <person name="Swanson P.K."/>
            <person name="Smith M."/>
            <person name="Roesemann S."/>
            <person name="Alexander J.E."/>
            <person name="Rich S.A."/>
            <person name="Livny J."/>
            <person name="Vlamakis H."/>
            <person name="Clish C."/>
            <person name="Bullock K."/>
            <person name="Deik A."/>
            <person name="Scott J."/>
            <person name="Pierce K.A."/>
            <person name="Xavier R.J."/>
            <person name="Alm E.J."/>
        </authorList>
    </citation>
    <scope>NUCLEOTIDE SEQUENCE [LARGE SCALE GENOMIC DNA]</scope>
    <source>
        <strain evidence="6 7">BIOML-A15</strain>
    </source>
</reference>
<dbReference type="InterPro" id="IPR036291">
    <property type="entry name" value="NAD(P)-bd_dom_sf"/>
</dbReference>
<comment type="caution">
    <text evidence="6">The sequence shown here is derived from an EMBL/GenBank/DDBJ whole genome shotgun (WGS) entry which is preliminary data.</text>
</comment>
<evidence type="ECO:0000256" key="2">
    <source>
        <dbReference type="ARBA" id="ARBA00022793"/>
    </source>
</evidence>
<proteinExistence type="predicted"/>
<evidence type="ECO:0000259" key="5">
    <source>
        <dbReference type="Pfam" id="PF01370"/>
    </source>
</evidence>
<dbReference type="InterPro" id="IPR001509">
    <property type="entry name" value="Epimerase_deHydtase"/>
</dbReference>
<evidence type="ECO:0000313" key="7">
    <source>
        <dbReference type="Proteomes" id="UP000424805"/>
    </source>
</evidence>